<dbReference type="EMBL" id="MU004244">
    <property type="protein sequence ID" value="KAF2663852.1"/>
    <property type="molecule type" value="Genomic_DNA"/>
</dbReference>
<keyword evidence="4 6" id="KW-0472">Membrane</keyword>
<organism evidence="7 8">
    <name type="scientific">Microthyrium microscopicum</name>
    <dbReference type="NCBI Taxonomy" id="703497"/>
    <lineage>
        <taxon>Eukaryota</taxon>
        <taxon>Fungi</taxon>
        <taxon>Dikarya</taxon>
        <taxon>Ascomycota</taxon>
        <taxon>Pezizomycotina</taxon>
        <taxon>Dothideomycetes</taxon>
        <taxon>Dothideomycetes incertae sedis</taxon>
        <taxon>Microthyriales</taxon>
        <taxon>Microthyriaceae</taxon>
        <taxon>Microthyrium</taxon>
    </lineage>
</organism>
<name>A0A6A6TVN1_9PEZI</name>
<feature type="region of interest" description="Disordered" evidence="5">
    <location>
        <begin position="1"/>
        <end position="84"/>
    </location>
</feature>
<dbReference type="AlphaFoldDB" id="A0A6A6TVN1"/>
<dbReference type="PANTHER" id="PTHR15549">
    <property type="entry name" value="PAIRED IMMUNOGLOBULIN-LIKE TYPE 2 RECEPTOR"/>
    <property type="match status" value="1"/>
</dbReference>
<evidence type="ECO:0000256" key="5">
    <source>
        <dbReference type="SAM" id="MobiDB-lite"/>
    </source>
</evidence>
<feature type="region of interest" description="Disordered" evidence="5">
    <location>
        <begin position="152"/>
        <end position="180"/>
    </location>
</feature>
<evidence type="ECO:0000256" key="3">
    <source>
        <dbReference type="ARBA" id="ARBA00022989"/>
    </source>
</evidence>
<evidence type="ECO:0000313" key="8">
    <source>
        <dbReference type="Proteomes" id="UP000799302"/>
    </source>
</evidence>
<sequence length="283" mass="28887">MTPNPFPLSDLIARQATETTAATPTTTATTGTTSTTGTTGTTDTASTTSANATATTSPVSTSSSSSSSSTSSTATASPSAVPEPHSSGLSGLWIAIIVAAVLGLTLAAGLFFFRRRAAQRRAFGSAPGPSLDGARAGLSSLWYKMRNPRERSQGAGFEGISAGRAGNTRGAGRALDPDEAWDSRVGGEADMFYGDTELHSTAYHGGSEYAGTSRGGMPVENPFGDEHAQAGQTRGLNPFGDEHAEAGMRPVSPRPVIDTSVAGGSGPGIHASPTRRSLFKEEM</sequence>
<feature type="transmembrane region" description="Helical" evidence="6">
    <location>
        <begin position="92"/>
        <end position="113"/>
    </location>
</feature>
<evidence type="ECO:0000256" key="2">
    <source>
        <dbReference type="ARBA" id="ARBA00022692"/>
    </source>
</evidence>
<evidence type="ECO:0000256" key="6">
    <source>
        <dbReference type="SAM" id="Phobius"/>
    </source>
</evidence>
<dbReference type="InterPro" id="IPR051694">
    <property type="entry name" value="Immunoregulatory_rcpt-like"/>
</dbReference>
<feature type="compositionally biased region" description="Low complexity" evidence="5">
    <location>
        <begin position="162"/>
        <end position="174"/>
    </location>
</feature>
<comment type="subcellular location">
    <subcellularLocation>
        <location evidence="1">Membrane</location>
        <topology evidence="1">Single-pass membrane protein</topology>
    </subcellularLocation>
</comment>
<evidence type="ECO:0000313" key="7">
    <source>
        <dbReference type="EMBL" id="KAF2663852.1"/>
    </source>
</evidence>
<keyword evidence="8" id="KW-1185">Reference proteome</keyword>
<feature type="region of interest" description="Disordered" evidence="5">
    <location>
        <begin position="225"/>
        <end position="283"/>
    </location>
</feature>
<proteinExistence type="predicted"/>
<dbReference type="Proteomes" id="UP000799302">
    <property type="component" value="Unassembled WGS sequence"/>
</dbReference>
<keyword evidence="3 6" id="KW-1133">Transmembrane helix</keyword>
<reference evidence="7" key="1">
    <citation type="journal article" date="2020" name="Stud. Mycol.">
        <title>101 Dothideomycetes genomes: a test case for predicting lifestyles and emergence of pathogens.</title>
        <authorList>
            <person name="Haridas S."/>
            <person name="Albert R."/>
            <person name="Binder M."/>
            <person name="Bloem J."/>
            <person name="Labutti K."/>
            <person name="Salamov A."/>
            <person name="Andreopoulos B."/>
            <person name="Baker S."/>
            <person name="Barry K."/>
            <person name="Bills G."/>
            <person name="Bluhm B."/>
            <person name="Cannon C."/>
            <person name="Castanera R."/>
            <person name="Culley D."/>
            <person name="Daum C."/>
            <person name="Ezra D."/>
            <person name="Gonzalez J."/>
            <person name="Henrissat B."/>
            <person name="Kuo A."/>
            <person name="Liang C."/>
            <person name="Lipzen A."/>
            <person name="Lutzoni F."/>
            <person name="Magnuson J."/>
            <person name="Mondo S."/>
            <person name="Nolan M."/>
            <person name="Ohm R."/>
            <person name="Pangilinan J."/>
            <person name="Park H.-J."/>
            <person name="Ramirez L."/>
            <person name="Alfaro M."/>
            <person name="Sun H."/>
            <person name="Tritt A."/>
            <person name="Yoshinaga Y."/>
            <person name="Zwiers L.-H."/>
            <person name="Turgeon B."/>
            <person name="Goodwin S."/>
            <person name="Spatafora J."/>
            <person name="Crous P."/>
            <person name="Grigoriev I."/>
        </authorList>
    </citation>
    <scope>NUCLEOTIDE SEQUENCE</scope>
    <source>
        <strain evidence="7">CBS 115976</strain>
    </source>
</reference>
<feature type="compositionally biased region" description="Low complexity" evidence="5">
    <location>
        <begin position="16"/>
        <end position="80"/>
    </location>
</feature>
<gene>
    <name evidence="7" type="ORF">BT63DRAFT_430106</name>
</gene>
<protein>
    <submittedName>
        <fullName evidence="7">Uncharacterized protein</fullName>
    </submittedName>
</protein>
<dbReference type="GO" id="GO:0016020">
    <property type="term" value="C:membrane"/>
    <property type="evidence" value="ECO:0007669"/>
    <property type="project" value="UniProtKB-SubCell"/>
</dbReference>
<evidence type="ECO:0000256" key="4">
    <source>
        <dbReference type="ARBA" id="ARBA00023136"/>
    </source>
</evidence>
<accession>A0A6A6TVN1</accession>
<dbReference type="GO" id="GO:0071944">
    <property type="term" value="C:cell periphery"/>
    <property type="evidence" value="ECO:0007669"/>
    <property type="project" value="UniProtKB-ARBA"/>
</dbReference>
<keyword evidence="2 6" id="KW-0812">Transmembrane</keyword>
<dbReference type="OrthoDB" id="5414285at2759"/>
<evidence type="ECO:0000256" key="1">
    <source>
        <dbReference type="ARBA" id="ARBA00004167"/>
    </source>
</evidence>